<sequence length="186" mass="20166">MINYYGLLTNGVEVVTMFSNLLKFILGFLLAIVVLIGSSATIALYFVNRTAIPPAKPVFANDNGPLKPKNPKAINVKASPTAKSSPSASPSPSPSSTPTPTPTESPKELPPGAYIGRVTWPQGLRLRTEPKQDAERVGGVAANQKIIILEESDDKVWQKIRVEGSEQEGWVKSANTQRVDEQQQEQ</sequence>
<dbReference type="eggNOG" id="COG3103">
    <property type="taxonomic scope" value="Bacteria"/>
</dbReference>
<dbReference type="Proteomes" id="UP000010475">
    <property type="component" value="Chromosome"/>
</dbReference>
<name>K9WZN4_9NOST</name>
<dbReference type="Gene3D" id="2.30.30.40">
    <property type="entry name" value="SH3 Domains"/>
    <property type="match status" value="1"/>
</dbReference>
<feature type="compositionally biased region" description="Pro residues" evidence="1">
    <location>
        <begin position="89"/>
        <end position="103"/>
    </location>
</feature>
<protein>
    <submittedName>
        <fullName evidence="4">SH3 domain-containing protein</fullName>
    </submittedName>
</protein>
<feature type="compositionally biased region" description="Low complexity" evidence="1">
    <location>
        <begin position="77"/>
        <end position="88"/>
    </location>
</feature>
<feature type="domain" description="SH3b" evidence="3">
    <location>
        <begin position="123"/>
        <end position="175"/>
    </location>
</feature>
<dbReference type="InterPro" id="IPR003646">
    <property type="entry name" value="SH3-like_bac-type"/>
</dbReference>
<feature type="region of interest" description="Disordered" evidence="1">
    <location>
        <begin position="166"/>
        <end position="186"/>
    </location>
</feature>
<dbReference type="AlphaFoldDB" id="K9WZN4"/>
<evidence type="ECO:0000259" key="3">
    <source>
        <dbReference type="Pfam" id="PF08239"/>
    </source>
</evidence>
<dbReference type="HOGENOM" id="CLU_137425_0_0_3"/>
<keyword evidence="2" id="KW-0812">Transmembrane</keyword>
<evidence type="ECO:0000256" key="1">
    <source>
        <dbReference type="SAM" id="MobiDB-lite"/>
    </source>
</evidence>
<keyword evidence="2" id="KW-0472">Membrane</keyword>
<evidence type="ECO:0000313" key="5">
    <source>
        <dbReference type="Proteomes" id="UP000010475"/>
    </source>
</evidence>
<organism evidence="4 5">
    <name type="scientific">Cylindrospermum stagnale PCC 7417</name>
    <dbReference type="NCBI Taxonomy" id="56107"/>
    <lineage>
        <taxon>Bacteria</taxon>
        <taxon>Bacillati</taxon>
        <taxon>Cyanobacteriota</taxon>
        <taxon>Cyanophyceae</taxon>
        <taxon>Nostocales</taxon>
        <taxon>Nostocaceae</taxon>
        <taxon>Cylindrospermum</taxon>
    </lineage>
</organism>
<evidence type="ECO:0000313" key="4">
    <source>
        <dbReference type="EMBL" id="AFZ25830.1"/>
    </source>
</evidence>
<keyword evidence="5" id="KW-1185">Reference proteome</keyword>
<proteinExistence type="predicted"/>
<feature type="region of interest" description="Disordered" evidence="1">
    <location>
        <begin position="59"/>
        <end position="114"/>
    </location>
</feature>
<dbReference type="STRING" id="56107.Cylst_3707"/>
<dbReference type="KEGG" id="csg:Cylst_3707"/>
<accession>K9WZN4</accession>
<dbReference type="PATRIC" id="fig|56107.3.peg.4077"/>
<gene>
    <name evidence="4" type="ORF">Cylst_3707</name>
</gene>
<dbReference type="Pfam" id="PF08239">
    <property type="entry name" value="SH3_3"/>
    <property type="match status" value="1"/>
</dbReference>
<reference evidence="4 5" key="1">
    <citation type="submission" date="2012-06" db="EMBL/GenBank/DDBJ databases">
        <title>Finished chromosome of genome of Cylindrospermum stagnale PCC 7417.</title>
        <authorList>
            <consortium name="US DOE Joint Genome Institute"/>
            <person name="Gugger M."/>
            <person name="Coursin T."/>
            <person name="Rippka R."/>
            <person name="Tandeau De Marsac N."/>
            <person name="Huntemann M."/>
            <person name="Wei C.-L."/>
            <person name="Han J."/>
            <person name="Detter J.C."/>
            <person name="Han C."/>
            <person name="Tapia R."/>
            <person name="Chen A."/>
            <person name="Kyrpides N."/>
            <person name="Mavromatis K."/>
            <person name="Markowitz V."/>
            <person name="Szeto E."/>
            <person name="Ivanova N."/>
            <person name="Pagani I."/>
            <person name="Pati A."/>
            <person name="Goodwin L."/>
            <person name="Nordberg H.P."/>
            <person name="Cantor M.N."/>
            <person name="Hua S.X."/>
            <person name="Woyke T."/>
            <person name="Kerfeld C.A."/>
        </authorList>
    </citation>
    <scope>NUCLEOTIDE SEQUENCE [LARGE SCALE GENOMIC DNA]</scope>
    <source>
        <strain evidence="4 5">PCC 7417</strain>
    </source>
</reference>
<keyword evidence="2" id="KW-1133">Transmembrane helix</keyword>
<evidence type="ECO:0000256" key="2">
    <source>
        <dbReference type="SAM" id="Phobius"/>
    </source>
</evidence>
<feature type="transmembrane region" description="Helical" evidence="2">
    <location>
        <begin position="24"/>
        <end position="47"/>
    </location>
</feature>
<dbReference type="EMBL" id="CP003642">
    <property type="protein sequence ID" value="AFZ25830.1"/>
    <property type="molecule type" value="Genomic_DNA"/>
</dbReference>